<organism evidence="1 2">
    <name type="scientific">Geobacter metallireducens (strain ATCC 53774 / DSM 7210 / GS-15)</name>
    <dbReference type="NCBI Taxonomy" id="269799"/>
    <lineage>
        <taxon>Bacteria</taxon>
        <taxon>Pseudomonadati</taxon>
        <taxon>Thermodesulfobacteriota</taxon>
        <taxon>Desulfuromonadia</taxon>
        <taxon>Geobacterales</taxon>
        <taxon>Geobacteraceae</taxon>
        <taxon>Geobacter</taxon>
    </lineage>
</organism>
<dbReference type="EMBL" id="CP000148">
    <property type="protein sequence ID" value="ABB31674.1"/>
    <property type="molecule type" value="Genomic_DNA"/>
</dbReference>
<sequence>MLQRVQEQIRVGAVFGPGPSIHPVWFDWRQQKHAIEKVTYRWRHIAGNALLLHFAVTDGTALYELIYNSREQLWTLEAADAEVV</sequence>
<dbReference type="AlphaFoldDB" id="Q39VQ0"/>
<dbReference type="Proteomes" id="UP000007073">
    <property type="component" value="Chromosome"/>
</dbReference>
<accession>Q39VQ0</accession>
<dbReference type="HOGENOM" id="CLU_192878_0_0_7"/>
<name>Q39VQ0_GEOMG</name>
<dbReference type="STRING" id="269799.Gmet_1440"/>
<evidence type="ECO:0000313" key="1">
    <source>
        <dbReference type="EMBL" id="ABB31674.1"/>
    </source>
</evidence>
<gene>
    <name evidence="1" type="ordered locus">Gmet_1440</name>
</gene>
<reference evidence="1 2" key="1">
    <citation type="submission" date="2005-10" db="EMBL/GenBank/DDBJ databases">
        <title>Complete sequence of Geobacter metallireducens GS-15.</title>
        <authorList>
            <consortium name="US DOE Joint Genome Institute"/>
            <person name="Copeland A."/>
            <person name="Lucas S."/>
            <person name="Lapidus A."/>
            <person name="Barry K."/>
            <person name="Detter J.C."/>
            <person name="Glavina T."/>
            <person name="Hammon N."/>
            <person name="Israni S."/>
            <person name="Pitluck S."/>
            <person name="Di Bartolo G."/>
            <person name="Chain P."/>
            <person name="Schmutz J."/>
            <person name="Larimer F."/>
            <person name="Land M."/>
            <person name="Kyrpides N."/>
            <person name="Ivanova N."/>
            <person name="Richardson P."/>
        </authorList>
    </citation>
    <scope>NUCLEOTIDE SEQUENCE [LARGE SCALE GENOMIC DNA]</scope>
    <source>
        <strain evidence="2">ATCC 53774 / DSM 7210 / GS-15</strain>
    </source>
</reference>
<keyword evidence="2" id="KW-1185">Reference proteome</keyword>
<dbReference type="eggNOG" id="ENOG5033DFP">
    <property type="taxonomic scope" value="Bacteria"/>
</dbReference>
<dbReference type="RefSeq" id="WP_004511629.1">
    <property type="nucleotide sequence ID" value="NC_007517.1"/>
</dbReference>
<protein>
    <submittedName>
        <fullName evidence="1">Uncharacterized protein</fullName>
    </submittedName>
</protein>
<reference evidence="1 2" key="2">
    <citation type="journal article" date="2009" name="BMC Microbiol.">
        <title>The genome sequence of Geobacter metallireducens: features of metabolism, physiology and regulation common and dissimilar to Geobacter sulfurreducens.</title>
        <authorList>
            <person name="Aklujkar M."/>
            <person name="Krushkal J."/>
            <person name="DiBartolo G."/>
            <person name="Lapidus A."/>
            <person name="Land M.L."/>
            <person name="Lovley D.R."/>
        </authorList>
    </citation>
    <scope>NUCLEOTIDE SEQUENCE [LARGE SCALE GENOMIC DNA]</scope>
    <source>
        <strain evidence="2">ATCC 53774 / DSM 7210 / GS-15</strain>
    </source>
</reference>
<dbReference type="KEGG" id="gme:Gmet_1440"/>
<evidence type="ECO:0000313" key="2">
    <source>
        <dbReference type="Proteomes" id="UP000007073"/>
    </source>
</evidence>
<proteinExistence type="predicted"/>